<dbReference type="AlphaFoldDB" id="A0A3E3EG11"/>
<dbReference type="GO" id="GO:0003677">
    <property type="term" value="F:DNA binding"/>
    <property type="evidence" value="ECO:0007669"/>
    <property type="project" value="InterPro"/>
</dbReference>
<feature type="domain" description="HTH cro/C1-type" evidence="1">
    <location>
        <begin position="6"/>
        <end position="56"/>
    </location>
</feature>
<dbReference type="SUPFAM" id="SSF47413">
    <property type="entry name" value="lambda repressor-like DNA-binding domains"/>
    <property type="match status" value="1"/>
</dbReference>
<dbReference type="InterPro" id="IPR010982">
    <property type="entry name" value="Lambda_DNA-bd_dom_sf"/>
</dbReference>
<dbReference type="SMART" id="SM00530">
    <property type="entry name" value="HTH_XRE"/>
    <property type="match status" value="1"/>
</dbReference>
<protein>
    <submittedName>
        <fullName evidence="2">XRE family transcriptional regulator</fullName>
    </submittedName>
</protein>
<evidence type="ECO:0000259" key="1">
    <source>
        <dbReference type="PROSITE" id="PS50943"/>
    </source>
</evidence>
<dbReference type="InterPro" id="IPR001387">
    <property type="entry name" value="Cro/C1-type_HTH"/>
</dbReference>
<sequence>MNTDKIIKLMEEKNITLYRLGKMTNLNESNLGKIVSGKTKDPRISYVKAIADALEV</sequence>
<name>A0A3E3EG11_9FIRM</name>
<dbReference type="PROSITE" id="PS50943">
    <property type="entry name" value="HTH_CROC1"/>
    <property type="match status" value="1"/>
</dbReference>
<dbReference type="EMBL" id="QUSL01000004">
    <property type="protein sequence ID" value="RGD86592.1"/>
    <property type="molecule type" value="Genomic_DNA"/>
</dbReference>
<dbReference type="Proteomes" id="UP000261032">
    <property type="component" value="Unassembled WGS sequence"/>
</dbReference>
<evidence type="ECO:0000313" key="2">
    <source>
        <dbReference type="EMBL" id="RGD86592.1"/>
    </source>
</evidence>
<comment type="caution">
    <text evidence="2">The sequence shown here is derived from an EMBL/GenBank/DDBJ whole genome shotgun (WGS) entry which is preliminary data.</text>
</comment>
<reference evidence="2 3" key="1">
    <citation type="submission" date="2018-08" db="EMBL/GenBank/DDBJ databases">
        <title>A genome reference for cultivated species of the human gut microbiota.</title>
        <authorList>
            <person name="Zou Y."/>
            <person name="Xue W."/>
            <person name="Luo G."/>
        </authorList>
    </citation>
    <scope>NUCLEOTIDE SEQUENCE [LARGE SCALE GENOMIC DNA]</scope>
    <source>
        <strain evidence="2 3">OM06-4</strain>
    </source>
</reference>
<dbReference type="Pfam" id="PF13443">
    <property type="entry name" value="HTH_26"/>
    <property type="match status" value="1"/>
</dbReference>
<feature type="non-terminal residue" evidence="2">
    <location>
        <position position="56"/>
    </location>
</feature>
<evidence type="ECO:0000313" key="3">
    <source>
        <dbReference type="Proteomes" id="UP000261032"/>
    </source>
</evidence>
<gene>
    <name evidence="2" type="ORF">DXB93_03530</name>
</gene>
<accession>A0A3E3EG11</accession>
<dbReference type="Gene3D" id="1.10.260.40">
    <property type="entry name" value="lambda repressor-like DNA-binding domains"/>
    <property type="match status" value="1"/>
</dbReference>
<proteinExistence type="predicted"/>
<organism evidence="2 3">
    <name type="scientific">Thomasclavelia ramosa</name>
    <dbReference type="NCBI Taxonomy" id="1547"/>
    <lineage>
        <taxon>Bacteria</taxon>
        <taxon>Bacillati</taxon>
        <taxon>Bacillota</taxon>
        <taxon>Erysipelotrichia</taxon>
        <taxon>Erysipelotrichales</taxon>
        <taxon>Coprobacillaceae</taxon>
        <taxon>Thomasclavelia</taxon>
    </lineage>
</organism>